<dbReference type="EMBL" id="CP139960">
    <property type="protein sequence ID" value="WQD40513.1"/>
    <property type="molecule type" value="Genomic_DNA"/>
</dbReference>
<organism evidence="3 4">
    <name type="scientific">Niabella yanshanensis</name>
    <dbReference type="NCBI Taxonomy" id="577386"/>
    <lineage>
        <taxon>Bacteria</taxon>
        <taxon>Pseudomonadati</taxon>
        <taxon>Bacteroidota</taxon>
        <taxon>Chitinophagia</taxon>
        <taxon>Chitinophagales</taxon>
        <taxon>Chitinophagaceae</taxon>
        <taxon>Niabella</taxon>
    </lineage>
</organism>
<sequence length="547" mass="62589">MFSKLKIFWITAGFSLNMFFAHAQVATLEDSLSSISPGFYKSLQTERAKGNRSDSLYWILSNRERLQFLQSNPVQLVFDTLKQAGLIEMHYKNTEKNIRLPVEAYRTYTAAFYTEGFTTVGKAKIQGRFYFDKIWEDSLANNLSESLQPGTPFTHFAAKAGNYERQNIRFEAGLGLPLAGGFQMTSLLNYDYHWSSGSVDPRPENKIFQIKYTPGLAYKYKNTILGAGYMIGKTDGAYDILYKNEMFRTSQLYPDRRLYINNGYGYIGQYTSEAYSKSKDKIDGWIINMATHISNWWVKGNYSNSFFAKRNFILSTNKDSLNNPIQEQVHSKYELLVKKLEALIYNENQKRVHQISFNGSINEGTAVLMSSSNGANYLYDGHNALLDYLLSLKNFGKVLVELGFNGMFNHFKKKDFLAMHFYEHTRADFSLYAGKYFYGAKHNFKINVKSGLMLPLKNDLSVPLTQVNVFTGNITYPEYDFRGSTFFSGKLSLMYYSPSLLRLAGSSISLNIDYLQKLKDSDISRALVPTYTGKNQFSISLGFQIFL</sequence>
<keyword evidence="1" id="KW-0732">Signal</keyword>
<evidence type="ECO:0000313" key="3">
    <source>
        <dbReference type="EMBL" id="WQD40513.1"/>
    </source>
</evidence>
<reference evidence="3 4" key="1">
    <citation type="submission" date="2023-12" db="EMBL/GenBank/DDBJ databases">
        <title>Genome sequencing and assembly of bacterial species from a model synthetic community.</title>
        <authorList>
            <person name="Hogle S.L."/>
        </authorList>
    </citation>
    <scope>NUCLEOTIDE SEQUENCE [LARGE SCALE GENOMIC DNA]</scope>
    <source>
        <strain evidence="3 4">HAMBI_3031</strain>
    </source>
</reference>
<dbReference type="InterPro" id="IPR049236">
    <property type="entry name" value="DUF6850"/>
</dbReference>
<feature type="chain" id="PRO_5046723883" description="DUF6850 domain-containing protein" evidence="1">
    <location>
        <begin position="24"/>
        <end position="547"/>
    </location>
</feature>
<keyword evidence="4" id="KW-1185">Reference proteome</keyword>
<evidence type="ECO:0000259" key="2">
    <source>
        <dbReference type="Pfam" id="PF21012"/>
    </source>
</evidence>
<name>A0ABZ0WCH8_9BACT</name>
<dbReference type="RefSeq" id="WP_162817958.1">
    <property type="nucleotide sequence ID" value="NZ_CP139960.1"/>
</dbReference>
<dbReference type="Pfam" id="PF21012">
    <property type="entry name" value="DUF6850"/>
    <property type="match status" value="1"/>
</dbReference>
<feature type="signal peptide" evidence="1">
    <location>
        <begin position="1"/>
        <end position="23"/>
    </location>
</feature>
<evidence type="ECO:0000313" key="4">
    <source>
        <dbReference type="Proteomes" id="UP001325680"/>
    </source>
</evidence>
<proteinExistence type="predicted"/>
<evidence type="ECO:0000256" key="1">
    <source>
        <dbReference type="SAM" id="SignalP"/>
    </source>
</evidence>
<accession>A0ABZ0WCH8</accession>
<gene>
    <name evidence="3" type="ORF">U0035_10170</name>
</gene>
<feature type="domain" description="DUF6850" evidence="2">
    <location>
        <begin position="73"/>
        <end position="544"/>
    </location>
</feature>
<protein>
    <recommendedName>
        <fullName evidence="2">DUF6850 domain-containing protein</fullName>
    </recommendedName>
</protein>
<dbReference type="Proteomes" id="UP001325680">
    <property type="component" value="Chromosome"/>
</dbReference>